<evidence type="ECO:0000256" key="7">
    <source>
        <dbReference type="ARBA" id="ARBA00023204"/>
    </source>
</evidence>
<proteinExistence type="inferred from homology"/>
<dbReference type="InterPro" id="IPR005122">
    <property type="entry name" value="Uracil-DNA_glycosylase-like"/>
</dbReference>
<keyword evidence="2" id="KW-0479">Metal-binding</keyword>
<dbReference type="AlphaFoldDB" id="A0A542ZFH9"/>
<dbReference type="InterPro" id="IPR044147">
    <property type="entry name" value="UdgB-like"/>
</dbReference>
<dbReference type="Pfam" id="PF03167">
    <property type="entry name" value="UDG"/>
    <property type="match status" value="1"/>
</dbReference>
<evidence type="ECO:0000256" key="3">
    <source>
        <dbReference type="ARBA" id="ARBA00022763"/>
    </source>
</evidence>
<dbReference type="GO" id="GO:0033958">
    <property type="term" value="F:DNA-deoxyinosine glycosylase activity"/>
    <property type="evidence" value="ECO:0007669"/>
    <property type="project" value="InterPro"/>
</dbReference>
<dbReference type="SMART" id="SM00986">
    <property type="entry name" value="UDG"/>
    <property type="match status" value="1"/>
</dbReference>
<evidence type="ECO:0000259" key="11">
    <source>
        <dbReference type="SMART" id="SM00986"/>
    </source>
</evidence>
<reference evidence="12 13" key="1">
    <citation type="submission" date="2019-06" db="EMBL/GenBank/DDBJ databases">
        <title>Sequencing the genomes of 1000 actinobacteria strains.</title>
        <authorList>
            <person name="Klenk H.-P."/>
        </authorList>
    </citation>
    <scope>NUCLEOTIDE SEQUENCE [LARGE SCALE GENOMIC DNA]</scope>
    <source>
        <strain evidence="12 13">DSM 18082</strain>
    </source>
</reference>
<evidence type="ECO:0000256" key="8">
    <source>
        <dbReference type="ARBA" id="ARBA00023779"/>
    </source>
</evidence>
<comment type="caution">
    <text evidence="12">The sequence shown here is derived from an EMBL/GenBank/DDBJ whole genome shotgun (WGS) entry which is preliminary data.</text>
</comment>
<sequence>MGEPGGPGRDPQELLPHPVTGRLFPSPVPPGTGWPGDPAAEDTPVARTASAAARLARTAPDVEELDARVSVCRACPRLVRWREEVATGGKRASFADQPYWGRPGPGFGDPHPQVLVVGLAPAANGTNRTGRMFTGDRSGDWIYAALHRAGFAAEPHSVASGDGQRLSGARIVAAVRCAPPANRPTPLERDTCGAWLDRDVALAEPTLRSVLALGAIAWTATLQCARRLGWAVPRPAPRFGHGAETTLVSSNGKAIRLLGSYHVSQQNTFTGKLTEAMLDAVLSRL</sequence>
<keyword evidence="6" id="KW-0411">Iron-sulfur</keyword>
<keyword evidence="4" id="KW-0378">Hydrolase</keyword>
<evidence type="ECO:0000256" key="4">
    <source>
        <dbReference type="ARBA" id="ARBA00022801"/>
    </source>
</evidence>
<feature type="region of interest" description="Disordered" evidence="10">
    <location>
        <begin position="1"/>
        <end position="46"/>
    </location>
</feature>
<keyword evidence="3" id="KW-0227">DNA damage</keyword>
<protein>
    <recommendedName>
        <fullName evidence="9">Type-5 uracil-DNA glycosylase</fullName>
    </recommendedName>
</protein>
<organism evidence="12 13">
    <name type="scientific">Oryzihumus leptocrescens</name>
    <dbReference type="NCBI Taxonomy" id="297536"/>
    <lineage>
        <taxon>Bacteria</taxon>
        <taxon>Bacillati</taxon>
        <taxon>Actinomycetota</taxon>
        <taxon>Actinomycetes</taxon>
        <taxon>Micrococcales</taxon>
        <taxon>Intrasporangiaceae</taxon>
        <taxon>Oryzihumus</taxon>
    </lineage>
</organism>
<dbReference type="EMBL" id="VFOQ01000001">
    <property type="protein sequence ID" value="TQL59084.1"/>
    <property type="molecule type" value="Genomic_DNA"/>
</dbReference>
<gene>
    <name evidence="12" type="ORF">FB474_0430</name>
</gene>
<evidence type="ECO:0000256" key="2">
    <source>
        <dbReference type="ARBA" id="ARBA00022723"/>
    </source>
</evidence>
<dbReference type="Proteomes" id="UP000319514">
    <property type="component" value="Unassembled WGS sequence"/>
</dbReference>
<evidence type="ECO:0000313" key="13">
    <source>
        <dbReference type="Proteomes" id="UP000319514"/>
    </source>
</evidence>
<evidence type="ECO:0000256" key="6">
    <source>
        <dbReference type="ARBA" id="ARBA00023014"/>
    </source>
</evidence>
<dbReference type="SMART" id="SM00987">
    <property type="entry name" value="UreE_C"/>
    <property type="match status" value="1"/>
</dbReference>
<evidence type="ECO:0000256" key="1">
    <source>
        <dbReference type="ARBA" id="ARBA00022485"/>
    </source>
</evidence>
<name>A0A542ZFH9_9MICO</name>
<evidence type="ECO:0000313" key="12">
    <source>
        <dbReference type="EMBL" id="TQL59084.1"/>
    </source>
</evidence>
<dbReference type="OrthoDB" id="9787663at2"/>
<keyword evidence="13" id="KW-1185">Reference proteome</keyword>
<dbReference type="RefSeq" id="WP_141787149.1">
    <property type="nucleotide sequence ID" value="NZ_BAAAKX010000009.1"/>
</dbReference>
<dbReference type="PANTHER" id="PTHR33693">
    <property type="entry name" value="TYPE-5 URACIL-DNA GLYCOSYLASE"/>
    <property type="match status" value="1"/>
</dbReference>
<dbReference type="GO" id="GO:0051539">
    <property type="term" value="F:4 iron, 4 sulfur cluster binding"/>
    <property type="evidence" value="ECO:0007669"/>
    <property type="project" value="UniProtKB-KW"/>
</dbReference>
<keyword evidence="7" id="KW-0234">DNA repair</keyword>
<dbReference type="GO" id="GO:0046872">
    <property type="term" value="F:metal ion binding"/>
    <property type="evidence" value="ECO:0007669"/>
    <property type="project" value="UniProtKB-KW"/>
</dbReference>
<dbReference type="CDD" id="cd10031">
    <property type="entry name" value="UDG-F5_TTUDGB_like"/>
    <property type="match status" value="1"/>
</dbReference>
<dbReference type="SUPFAM" id="SSF52141">
    <property type="entry name" value="Uracil-DNA glycosylase-like"/>
    <property type="match status" value="1"/>
</dbReference>
<keyword evidence="1" id="KW-0004">4Fe-4S</keyword>
<accession>A0A542ZFH9</accession>
<evidence type="ECO:0000256" key="9">
    <source>
        <dbReference type="ARBA" id="ARBA00023887"/>
    </source>
</evidence>
<comment type="similarity">
    <text evidence="8">Belongs to the uracil-DNA glycosylase (UDG) superfamily. Type 5 (UDGb) family.</text>
</comment>
<dbReference type="InterPro" id="IPR051536">
    <property type="entry name" value="UDG_Type-4/5"/>
</dbReference>
<feature type="domain" description="Uracil-DNA glycosylase-like" evidence="11">
    <location>
        <begin position="105"/>
        <end position="282"/>
    </location>
</feature>
<evidence type="ECO:0000256" key="10">
    <source>
        <dbReference type="SAM" id="MobiDB-lite"/>
    </source>
</evidence>
<dbReference type="InterPro" id="IPR036895">
    <property type="entry name" value="Uracil-DNA_glycosylase-like_sf"/>
</dbReference>
<dbReference type="PANTHER" id="PTHR33693:SF3">
    <property type="entry name" value="TYPE-5 URACIL-DNA GLYCOSYLASE"/>
    <property type="match status" value="1"/>
</dbReference>
<dbReference type="GO" id="GO:0006284">
    <property type="term" value="P:base-excision repair"/>
    <property type="evidence" value="ECO:0007669"/>
    <property type="project" value="InterPro"/>
</dbReference>
<evidence type="ECO:0000256" key="5">
    <source>
        <dbReference type="ARBA" id="ARBA00023004"/>
    </source>
</evidence>
<dbReference type="GO" id="GO:0004844">
    <property type="term" value="F:uracil DNA N-glycosylase activity"/>
    <property type="evidence" value="ECO:0007669"/>
    <property type="project" value="InterPro"/>
</dbReference>
<keyword evidence="5" id="KW-0408">Iron</keyword>
<dbReference type="Gene3D" id="3.40.470.10">
    <property type="entry name" value="Uracil-DNA glycosylase-like domain"/>
    <property type="match status" value="1"/>
</dbReference>